<feature type="compositionally biased region" description="Basic residues" evidence="1">
    <location>
        <begin position="56"/>
        <end position="68"/>
    </location>
</feature>
<sequence>MKRVAETGGRASQNAESDDPAPPCGRRQATRFTPAWNISQENDHGNIARRNTGIGKRPRGLVHGHGPHRSALQPLRCRAGAGRSGYL</sequence>
<organism evidence="2 3">
    <name type="scientific">Agrobacterium genomosp. 2 str. CFBP 5494</name>
    <dbReference type="NCBI Taxonomy" id="1183436"/>
    <lineage>
        <taxon>Bacteria</taxon>
        <taxon>Pseudomonadati</taxon>
        <taxon>Pseudomonadota</taxon>
        <taxon>Alphaproteobacteria</taxon>
        <taxon>Hyphomicrobiales</taxon>
        <taxon>Rhizobiaceae</taxon>
        <taxon>Rhizobium/Agrobacterium group</taxon>
        <taxon>Agrobacterium</taxon>
        <taxon>Agrobacterium tumefaciens complex</taxon>
    </lineage>
</organism>
<evidence type="ECO:0000313" key="3">
    <source>
        <dbReference type="Proteomes" id="UP000191933"/>
    </source>
</evidence>
<dbReference type="Proteomes" id="UP000191933">
    <property type="component" value="Unassembled WGS sequence"/>
</dbReference>
<protein>
    <submittedName>
        <fullName evidence="2">Uncharacterized protein</fullName>
    </submittedName>
</protein>
<keyword evidence="3" id="KW-1185">Reference proteome</keyword>
<feature type="region of interest" description="Disordered" evidence="1">
    <location>
        <begin position="1"/>
        <end position="87"/>
    </location>
</feature>
<evidence type="ECO:0000313" key="2">
    <source>
        <dbReference type="EMBL" id="CUW95351.1"/>
    </source>
</evidence>
<dbReference type="AlphaFoldDB" id="A0A9W5B3K1"/>
<comment type="caution">
    <text evidence="2">The sequence shown here is derived from an EMBL/GenBank/DDBJ whole genome shotgun (WGS) entry which is preliminary data.</text>
</comment>
<name>A0A9W5B3K1_9HYPH</name>
<gene>
    <name evidence="2" type="ORF">AGR2A_Lc150085</name>
</gene>
<proteinExistence type="predicted"/>
<dbReference type="EMBL" id="FBVY01000027">
    <property type="protein sequence ID" value="CUW95351.1"/>
    <property type="molecule type" value="Genomic_DNA"/>
</dbReference>
<evidence type="ECO:0000256" key="1">
    <source>
        <dbReference type="SAM" id="MobiDB-lite"/>
    </source>
</evidence>
<accession>A0A9W5B3K1</accession>
<reference evidence="2 3" key="1">
    <citation type="submission" date="2016-01" db="EMBL/GenBank/DDBJ databases">
        <authorList>
            <person name="Regsiter A."/>
            <person name="william w."/>
        </authorList>
    </citation>
    <scope>NUCLEOTIDE SEQUENCE [LARGE SCALE GENOMIC DNA]</scope>
    <source>
        <strain evidence="2 3">CFBP 5494</strain>
    </source>
</reference>